<dbReference type="InterPro" id="IPR001763">
    <property type="entry name" value="Rhodanese-like_dom"/>
</dbReference>
<dbReference type="OrthoDB" id="9815890at2"/>
<name>A0A0L6CNW9_9MICO</name>
<dbReference type="PANTHER" id="PTHR47377">
    <property type="entry name" value="RHODANESE-LIKE DOMAIN-CONTAINING PROTEIN 4, CHLOROPLASTIC"/>
    <property type="match status" value="1"/>
</dbReference>
<dbReference type="InterPro" id="IPR036873">
    <property type="entry name" value="Rhodanese-like_dom_sf"/>
</dbReference>
<dbReference type="SUPFAM" id="SSF52821">
    <property type="entry name" value="Rhodanese/Cell cycle control phosphatase"/>
    <property type="match status" value="1"/>
</dbReference>
<dbReference type="Gene3D" id="3.40.250.10">
    <property type="entry name" value="Rhodanese-like domain"/>
    <property type="match status" value="1"/>
</dbReference>
<sequence>MTYAGDVSPEEAFEALRTDPSARLVDVRTQAEWAYVGVPDLTSADQQVVCVEWQRFPDGSRNETFVDEVRAAGIGDGPTYFLCRSGVRSVAAAEAVTAAGFTQAYNVLDGFEGGLDDDGHRSVAGWKVAGLPWRQG</sequence>
<keyword evidence="2" id="KW-0808">Transferase</keyword>
<dbReference type="PROSITE" id="PS50206">
    <property type="entry name" value="RHODANESE_3"/>
    <property type="match status" value="1"/>
</dbReference>
<dbReference type="Pfam" id="PF00581">
    <property type="entry name" value="Rhodanese"/>
    <property type="match status" value="1"/>
</dbReference>
<comment type="caution">
    <text evidence="2">The sequence shown here is derived from an EMBL/GenBank/DDBJ whole genome shotgun (WGS) entry which is preliminary data.</text>
</comment>
<proteinExistence type="predicted"/>
<dbReference type="SMART" id="SM00450">
    <property type="entry name" value="RHOD"/>
    <property type="match status" value="1"/>
</dbReference>
<dbReference type="PANTHER" id="PTHR47377:SF1">
    <property type="entry name" value="RHODANESE-LIKE DOMAIN-CONTAINING PROTEIN 4, CHLOROPLASTIC"/>
    <property type="match status" value="1"/>
</dbReference>
<dbReference type="Proteomes" id="UP000037397">
    <property type="component" value="Unassembled WGS sequence"/>
</dbReference>
<evidence type="ECO:0000313" key="2">
    <source>
        <dbReference type="EMBL" id="KNX39360.1"/>
    </source>
</evidence>
<dbReference type="STRING" id="1631356.VV01_09980"/>
<evidence type="ECO:0000313" key="3">
    <source>
        <dbReference type="Proteomes" id="UP000037397"/>
    </source>
</evidence>
<protein>
    <submittedName>
        <fullName evidence="2">Sulfurtransferase</fullName>
    </submittedName>
</protein>
<feature type="domain" description="Rhodanese" evidence="1">
    <location>
        <begin position="18"/>
        <end position="123"/>
    </location>
</feature>
<dbReference type="AlphaFoldDB" id="A0A0L6CNW9"/>
<organism evidence="2 3">
    <name type="scientific">Luteipulveratus halotolerans</name>
    <dbReference type="NCBI Taxonomy" id="1631356"/>
    <lineage>
        <taxon>Bacteria</taxon>
        <taxon>Bacillati</taxon>
        <taxon>Actinomycetota</taxon>
        <taxon>Actinomycetes</taxon>
        <taxon>Micrococcales</taxon>
        <taxon>Dermacoccaceae</taxon>
        <taxon>Luteipulveratus</taxon>
    </lineage>
</organism>
<dbReference type="GO" id="GO:0016740">
    <property type="term" value="F:transferase activity"/>
    <property type="evidence" value="ECO:0007669"/>
    <property type="project" value="UniProtKB-KW"/>
</dbReference>
<evidence type="ECO:0000259" key="1">
    <source>
        <dbReference type="PROSITE" id="PS50206"/>
    </source>
</evidence>
<dbReference type="InterPro" id="IPR044240">
    <property type="entry name" value="STR4-like"/>
</dbReference>
<dbReference type="EMBL" id="LAIR01000002">
    <property type="protein sequence ID" value="KNX39360.1"/>
    <property type="molecule type" value="Genomic_DNA"/>
</dbReference>
<accession>A0A0L6CNW9</accession>
<dbReference type="RefSeq" id="WP_050671848.1">
    <property type="nucleotide sequence ID" value="NZ_LAIR01000002.1"/>
</dbReference>
<keyword evidence="3" id="KW-1185">Reference proteome</keyword>
<dbReference type="PATRIC" id="fig|1631356.3.peg.1947"/>
<gene>
    <name evidence="2" type="ORF">VV01_09980</name>
</gene>
<reference evidence="3" key="1">
    <citation type="submission" date="2015-03" db="EMBL/GenBank/DDBJ databases">
        <title>Luteipulveratus halotolerans sp. nov., a novel actinobacterium (Dermacoccaceae) from Sarawak, Malaysia.</title>
        <authorList>
            <person name="Juboi H."/>
            <person name="Basik A."/>
            <person name="Shamsul S.S."/>
            <person name="Arnold P."/>
            <person name="Schmitt E.K."/>
            <person name="Sanglier J.-J."/>
            <person name="Yeo T."/>
        </authorList>
    </citation>
    <scope>NUCLEOTIDE SEQUENCE [LARGE SCALE GENOMIC DNA]</scope>
    <source>
        <strain evidence="3">C296001</strain>
    </source>
</reference>